<proteinExistence type="predicted"/>
<keyword evidence="3" id="KW-1185">Reference proteome</keyword>
<evidence type="ECO:0000256" key="1">
    <source>
        <dbReference type="SAM" id="Phobius"/>
    </source>
</evidence>
<protein>
    <recommendedName>
        <fullName evidence="4">Prepilin-type N-terminal cleavage/methylation domain-containing protein</fullName>
    </recommendedName>
</protein>
<dbReference type="RefSeq" id="WP_095071187.1">
    <property type="nucleotide sequence ID" value="NZ_LT899436.1"/>
</dbReference>
<sequence>MKKINAFTLTELIVVMVISTIVISLAFTALSMVRRQIRSIEKRLYLKEELTQFEKVLTKDFNTYRKIEKQNSFLSFKNALDSVTYKLEENYVLRDKDSFLLSLKNTSLFLDGIQVKNGVVDAIRFEIEELKNRPTFVFSKKDATFYLNQ</sequence>
<dbReference type="AlphaFoldDB" id="A0A238U8D8"/>
<keyword evidence="1" id="KW-1133">Transmembrane helix</keyword>
<accession>A0A238U8D8</accession>
<name>A0A238U8D8_9FLAO</name>
<dbReference type="KEGG" id="tje:TJEJU_1736"/>
<reference evidence="2 3" key="1">
    <citation type="submission" date="2017-07" db="EMBL/GenBank/DDBJ databases">
        <authorList>
            <person name="Sun Z.S."/>
            <person name="Albrecht U."/>
            <person name="Echele G."/>
            <person name="Lee C.C."/>
        </authorList>
    </citation>
    <scope>NUCLEOTIDE SEQUENCE [LARGE SCALE GENOMIC DNA]</scope>
    <source>
        <strain evidence="3">type strain: KCTC 22618</strain>
    </source>
</reference>
<dbReference type="Proteomes" id="UP000215214">
    <property type="component" value="Chromosome TJEJU"/>
</dbReference>
<dbReference type="OrthoDB" id="1189466at2"/>
<keyword evidence="1" id="KW-0472">Membrane</keyword>
<evidence type="ECO:0008006" key="4">
    <source>
        <dbReference type="Google" id="ProtNLM"/>
    </source>
</evidence>
<dbReference type="NCBIfam" id="TIGR02532">
    <property type="entry name" value="IV_pilin_GFxxxE"/>
    <property type="match status" value="1"/>
</dbReference>
<evidence type="ECO:0000313" key="2">
    <source>
        <dbReference type="EMBL" id="SNR15451.1"/>
    </source>
</evidence>
<feature type="transmembrane region" description="Helical" evidence="1">
    <location>
        <begin position="12"/>
        <end position="33"/>
    </location>
</feature>
<keyword evidence="1" id="KW-0812">Transmembrane</keyword>
<dbReference type="Pfam" id="PF07963">
    <property type="entry name" value="N_methyl"/>
    <property type="match status" value="1"/>
</dbReference>
<evidence type="ECO:0000313" key="3">
    <source>
        <dbReference type="Proteomes" id="UP000215214"/>
    </source>
</evidence>
<organism evidence="2 3">
    <name type="scientific">Tenacibaculum jejuense</name>
    <dbReference type="NCBI Taxonomy" id="584609"/>
    <lineage>
        <taxon>Bacteria</taxon>
        <taxon>Pseudomonadati</taxon>
        <taxon>Bacteroidota</taxon>
        <taxon>Flavobacteriia</taxon>
        <taxon>Flavobacteriales</taxon>
        <taxon>Flavobacteriaceae</taxon>
        <taxon>Tenacibaculum</taxon>
    </lineage>
</organism>
<gene>
    <name evidence="2" type="ORF">TJEJU_1736</name>
</gene>
<dbReference type="EMBL" id="LT899436">
    <property type="protein sequence ID" value="SNR15451.1"/>
    <property type="molecule type" value="Genomic_DNA"/>
</dbReference>
<dbReference type="InterPro" id="IPR012902">
    <property type="entry name" value="N_methyl_site"/>
</dbReference>